<feature type="transmembrane region" description="Helical" evidence="8">
    <location>
        <begin position="457"/>
        <end position="479"/>
    </location>
</feature>
<feature type="transmembrane region" description="Helical" evidence="8">
    <location>
        <begin position="113"/>
        <end position="131"/>
    </location>
</feature>
<feature type="transmembrane region" description="Helical" evidence="8">
    <location>
        <begin position="47"/>
        <end position="66"/>
    </location>
</feature>
<feature type="transmembrane region" description="Helical" evidence="8">
    <location>
        <begin position="323"/>
        <end position="341"/>
    </location>
</feature>
<comment type="caution">
    <text evidence="9">The sequence shown here is derived from an EMBL/GenBank/DDBJ whole genome shotgun (WGS) entry which is preliminary data.</text>
</comment>
<dbReference type="GO" id="GO:0016746">
    <property type="term" value="F:acyltransferase activity"/>
    <property type="evidence" value="ECO:0007669"/>
    <property type="project" value="UniProtKB-KW"/>
</dbReference>
<organism evidence="9 10">
    <name type="scientific">Candidatus Gemmiger avicola</name>
    <dbReference type="NCBI Taxonomy" id="2838605"/>
    <lineage>
        <taxon>Bacteria</taxon>
        <taxon>Bacillati</taxon>
        <taxon>Bacillota</taxon>
        <taxon>Clostridia</taxon>
        <taxon>Eubacteriales</taxon>
        <taxon>Gemmiger</taxon>
    </lineage>
</organism>
<feature type="transmembrane region" description="Helical" evidence="8">
    <location>
        <begin position="73"/>
        <end position="93"/>
    </location>
</feature>
<dbReference type="PIRSF" id="PIRSF500217">
    <property type="entry name" value="AlgI"/>
    <property type="match status" value="1"/>
</dbReference>
<evidence type="ECO:0000256" key="1">
    <source>
        <dbReference type="ARBA" id="ARBA00004651"/>
    </source>
</evidence>
<accession>A0A9D2M7Z2</accession>
<feature type="transmembrane region" description="Helical" evidence="8">
    <location>
        <begin position="299"/>
        <end position="317"/>
    </location>
</feature>
<evidence type="ECO:0000313" key="9">
    <source>
        <dbReference type="EMBL" id="HJB42762.1"/>
    </source>
</evidence>
<dbReference type="PANTHER" id="PTHR13285">
    <property type="entry name" value="ACYLTRANSFERASE"/>
    <property type="match status" value="1"/>
</dbReference>
<gene>
    <name evidence="9" type="ORF">H9945_09725</name>
</gene>
<keyword evidence="3 7" id="KW-1003">Cell membrane</keyword>
<evidence type="ECO:0000256" key="6">
    <source>
        <dbReference type="ARBA" id="ARBA00023136"/>
    </source>
</evidence>
<evidence type="ECO:0000313" key="10">
    <source>
        <dbReference type="Proteomes" id="UP000886803"/>
    </source>
</evidence>
<keyword evidence="6 7" id="KW-0472">Membrane</keyword>
<dbReference type="InterPro" id="IPR028362">
    <property type="entry name" value="AlgI"/>
</dbReference>
<name>A0A9D2M7Z2_9FIRM</name>
<dbReference type="GO" id="GO:0005886">
    <property type="term" value="C:plasma membrane"/>
    <property type="evidence" value="ECO:0007669"/>
    <property type="project" value="UniProtKB-SubCell"/>
</dbReference>
<evidence type="ECO:0008006" key="11">
    <source>
        <dbReference type="Google" id="ProtNLM"/>
    </source>
</evidence>
<dbReference type="PIRSF" id="PIRSF016636">
    <property type="entry name" value="AlgI_DltB"/>
    <property type="match status" value="1"/>
</dbReference>
<dbReference type="InterPro" id="IPR024194">
    <property type="entry name" value="Ac/AlaTfrase_AlgI/DltB"/>
</dbReference>
<evidence type="ECO:0000256" key="2">
    <source>
        <dbReference type="ARBA" id="ARBA00010323"/>
    </source>
</evidence>
<evidence type="ECO:0000256" key="4">
    <source>
        <dbReference type="ARBA" id="ARBA00022692"/>
    </source>
</evidence>
<feature type="transmembrane region" description="Helical" evidence="8">
    <location>
        <begin position="420"/>
        <end position="436"/>
    </location>
</feature>
<reference evidence="9" key="1">
    <citation type="journal article" date="2021" name="PeerJ">
        <title>Extensive microbial diversity within the chicken gut microbiome revealed by metagenomics and culture.</title>
        <authorList>
            <person name="Gilroy R."/>
            <person name="Ravi A."/>
            <person name="Getino M."/>
            <person name="Pursley I."/>
            <person name="Horton D.L."/>
            <person name="Alikhan N.F."/>
            <person name="Baker D."/>
            <person name="Gharbi K."/>
            <person name="Hall N."/>
            <person name="Watson M."/>
            <person name="Adriaenssens E.M."/>
            <person name="Foster-Nyarko E."/>
            <person name="Jarju S."/>
            <person name="Secka A."/>
            <person name="Antonio M."/>
            <person name="Oren A."/>
            <person name="Chaudhuri R.R."/>
            <person name="La Ragione R."/>
            <person name="Hildebrand F."/>
            <person name="Pallen M.J."/>
        </authorList>
    </citation>
    <scope>NUCLEOTIDE SEQUENCE</scope>
    <source>
        <strain evidence="9">ChiBcec8-13705</strain>
    </source>
</reference>
<dbReference type="PANTHER" id="PTHR13285:SF18">
    <property type="entry name" value="PROTEIN-CYSTEINE N-PALMITOYLTRANSFERASE RASP"/>
    <property type="match status" value="1"/>
</dbReference>
<protein>
    <recommendedName>
        <fullName evidence="11">Membrane-bound O-acyltransferase family protein</fullName>
    </recommendedName>
</protein>
<keyword evidence="5 8" id="KW-1133">Transmembrane helix</keyword>
<feature type="transmembrane region" description="Helical" evidence="8">
    <location>
        <begin position="362"/>
        <end position="386"/>
    </location>
</feature>
<keyword evidence="7" id="KW-0808">Transferase</keyword>
<dbReference type="InterPro" id="IPR004299">
    <property type="entry name" value="MBOAT_fam"/>
</dbReference>
<dbReference type="EMBL" id="DWYG01000165">
    <property type="protein sequence ID" value="HJB42762.1"/>
    <property type="molecule type" value="Genomic_DNA"/>
</dbReference>
<evidence type="ECO:0000256" key="7">
    <source>
        <dbReference type="PIRNR" id="PIRNR016636"/>
    </source>
</evidence>
<dbReference type="Proteomes" id="UP000886803">
    <property type="component" value="Unassembled WGS sequence"/>
</dbReference>
<comment type="subcellular location">
    <subcellularLocation>
        <location evidence="1">Cell membrane</location>
        <topology evidence="1">Multi-pass membrane protein</topology>
    </subcellularLocation>
</comment>
<comment type="similarity">
    <text evidence="2 7">Belongs to the membrane-bound acyltransferase family.</text>
</comment>
<reference evidence="9" key="2">
    <citation type="submission" date="2021-04" db="EMBL/GenBank/DDBJ databases">
        <authorList>
            <person name="Gilroy R."/>
        </authorList>
    </citation>
    <scope>NUCLEOTIDE SEQUENCE</scope>
    <source>
        <strain evidence="9">ChiBcec8-13705</strain>
    </source>
</reference>
<dbReference type="GO" id="GO:0042121">
    <property type="term" value="P:alginic acid biosynthetic process"/>
    <property type="evidence" value="ECO:0007669"/>
    <property type="project" value="InterPro"/>
</dbReference>
<keyword evidence="7" id="KW-0012">Acyltransferase</keyword>
<proteinExistence type="inferred from homology"/>
<keyword evidence="4 8" id="KW-0812">Transmembrane</keyword>
<sequence length="482" mass="54376">MTLTSLVYLGFFAAVAVLHYVLPRVLRPYFLLVANYAFYCYAPQYRPLALVLAGATLITWLCGLVIGSTRVKAVRVLFLLLTLLGGAGVLLYYKYWGLVADLVGGTALPRHDLLAPLGLSYFLFAAMSYTIDVFKRRCKVEYNPLHYAMFVSFFPTMITGPIERYPHLRPQLKQPRRFSYQRCAGGLFRILWGYMKKMVIADNLARYVGLVYGTPDTMAGPQLVAASLLFIVQLYMDFSGCCDIALGVGRILGYDLIENFRAPFEATSFSELWNRWHISMTSWFRDYIYFPMGGSRCNLVRRSLNVIIVFTVSGLWHGAEWQYLLWGLICGVISAVGRATLPARKVLWRHNPLYRAAWLQTLIQRCVTVLLFAFAMSCFACALYGADPFGVYAGMLQGWQGLAPAWQSVTALIHDSGIDGRMPVVLTCAVVIVLLAESHGRNVARWIRQQNFVLRWTLYYAAGAAILFFGAFGQSAFIYQQF</sequence>
<dbReference type="Pfam" id="PF03062">
    <property type="entry name" value="MBOAT"/>
    <property type="match status" value="1"/>
</dbReference>
<evidence type="ECO:0000256" key="5">
    <source>
        <dbReference type="ARBA" id="ARBA00022989"/>
    </source>
</evidence>
<evidence type="ECO:0000256" key="8">
    <source>
        <dbReference type="SAM" id="Phobius"/>
    </source>
</evidence>
<evidence type="ECO:0000256" key="3">
    <source>
        <dbReference type="ARBA" id="ARBA00022475"/>
    </source>
</evidence>
<dbReference type="InterPro" id="IPR051085">
    <property type="entry name" value="MB_O-acyltransferase"/>
</dbReference>
<dbReference type="AlphaFoldDB" id="A0A9D2M7Z2"/>